<dbReference type="AlphaFoldDB" id="A0A2P2QE41"/>
<name>A0A2P2QE41_RHIMU</name>
<accession>A0A2P2QE41</accession>
<proteinExistence type="predicted"/>
<dbReference type="EMBL" id="GGEC01084742">
    <property type="protein sequence ID" value="MBX65226.1"/>
    <property type="molecule type" value="Transcribed_RNA"/>
</dbReference>
<protein>
    <submittedName>
        <fullName evidence="1">Uncharacterized protein</fullName>
    </submittedName>
</protein>
<organism evidence="1">
    <name type="scientific">Rhizophora mucronata</name>
    <name type="common">Asiatic mangrove</name>
    <dbReference type="NCBI Taxonomy" id="61149"/>
    <lineage>
        <taxon>Eukaryota</taxon>
        <taxon>Viridiplantae</taxon>
        <taxon>Streptophyta</taxon>
        <taxon>Embryophyta</taxon>
        <taxon>Tracheophyta</taxon>
        <taxon>Spermatophyta</taxon>
        <taxon>Magnoliopsida</taxon>
        <taxon>eudicotyledons</taxon>
        <taxon>Gunneridae</taxon>
        <taxon>Pentapetalae</taxon>
        <taxon>rosids</taxon>
        <taxon>fabids</taxon>
        <taxon>Malpighiales</taxon>
        <taxon>Rhizophoraceae</taxon>
        <taxon>Rhizophora</taxon>
    </lineage>
</organism>
<sequence>MSKVVNIMRSSSLNAKGCCVYKQFKITINQYIMQIYVLISQYPAKNE</sequence>
<reference evidence="1" key="1">
    <citation type="submission" date="2018-02" db="EMBL/GenBank/DDBJ databases">
        <title>Rhizophora mucronata_Transcriptome.</title>
        <authorList>
            <person name="Meera S.P."/>
            <person name="Sreeshan A."/>
            <person name="Augustine A."/>
        </authorList>
    </citation>
    <scope>NUCLEOTIDE SEQUENCE</scope>
    <source>
        <tissue evidence="1">Leaf</tissue>
    </source>
</reference>
<evidence type="ECO:0000313" key="1">
    <source>
        <dbReference type="EMBL" id="MBX65226.1"/>
    </source>
</evidence>